<sequence length="348" mass="37304">MFELIVTLCLAAQTETCRDVLLPGYEAATRAACEAGLSERLERAVSRFPGLLAKGTARCVPLGAVAEVHEAADGVFVFHGQVAEPAADNVGAVSNAGFVIGADSVAVIDTGGSRVIGERLYRAIRAQTDLPISHVILTHMHPDHVFGASVFEEVGAIIVGHVKLATALMDRRESYRTAFERVIGDAPFIGSKIVLPEVEVADRSVIDLGGRELELMAWPTAHSTNDLTVLDRETGVMFTGDLVFNDHAPALDGSVRGWVSVLDRMQGQRVAQIVPGHGGPVLPWPDGGADLSRYLSVLIADTRRALDRGAALSIAVDTIATSEAGRWQLFEQFNARNATVAYTELEWE</sequence>
<reference evidence="3" key="1">
    <citation type="submission" date="2020-12" db="EMBL/GenBank/DDBJ databases">
        <title>Sedimentitalea sp. nov., isolated from sand in Incheon.</title>
        <authorList>
            <person name="Kim W."/>
        </authorList>
    </citation>
    <scope>NUCLEOTIDE SEQUENCE</scope>
    <source>
        <strain evidence="3">CAU 1593</strain>
    </source>
</reference>
<dbReference type="InterPro" id="IPR030829">
    <property type="entry name" value="SoxH-rel_PQQ_2"/>
</dbReference>
<name>A0A8J7IK75_9RHOB</name>
<accession>A0A8J7IK75</accession>
<dbReference type="AlphaFoldDB" id="A0A8J7IK75"/>
<dbReference type="RefSeq" id="WP_199026200.1">
    <property type="nucleotide sequence ID" value="NZ_JAELVR010000013.1"/>
</dbReference>
<dbReference type="GO" id="GO:0017001">
    <property type="term" value="P:antibiotic catabolic process"/>
    <property type="evidence" value="ECO:0007669"/>
    <property type="project" value="UniProtKB-ARBA"/>
</dbReference>
<proteinExistence type="inferred from homology"/>
<dbReference type="InterPro" id="IPR001279">
    <property type="entry name" value="Metallo-B-lactamas"/>
</dbReference>
<dbReference type="SMART" id="SM00849">
    <property type="entry name" value="Lactamase_B"/>
    <property type="match status" value="1"/>
</dbReference>
<dbReference type="InterPro" id="IPR036866">
    <property type="entry name" value="RibonucZ/Hydroxyglut_hydro"/>
</dbReference>
<evidence type="ECO:0000256" key="1">
    <source>
        <dbReference type="ARBA" id="ARBA00005250"/>
    </source>
</evidence>
<dbReference type="Gene3D" id="3.60.15.10">
    <property type="entry name" value="Ribonuclease Z/Hydroxyacylglutathione hydrolase-like"/>
    <property type="match status" value="1"/>
</dbReference>
<protein>
    <submittedName>
        <fullName evidence="3">Quinoprotein relay system zinc metallohydrolase 2</fullName>
    </submittedName>
</protein>
<dbReference type="NCBIfam" id="TIGR04559">
    <property type="entry name" value="SoxH_rel_PQQ_2"/>
    <property type="match status" value="1"/>
</dbReference>
<dbReference type="Proteomes" id="UP000619079">
    <property type="component" value="Unassembled WGS sequence"/>
</dbReference>
<dbReference type="PANTHER" id="PTHR42951:SF4">
    <property type="entry name" value="ACYL-COENZYME A THIOESTERASE MBLAC2"/>
    <property type="match status" value="1"/>
</dbReference>
<evidence type="ECO:0000259" key="2">
    <source>
        <dbReference type="SMART" id="SM00849"/>
    </source>
</evidence>
<comment type="similarity">
    <text evidence="1">Belongs to the metallo-beta-lactamase superfamily. Class-B beta-lactamase family.</text>
</comment>
<dbReference type="SUPFAM" id="SSF56281">
    <property type="entry name" value="Metallo-hydrolase/oxidoreductase"/>
    <property type="match status" value="1"/>
</dbReference>
<dbReference type="EMBL" id="JAELVR010000013">
    <property type="protein sequence ID" value="MBJ6373322.1"/>
    <property type="molecule type" value="Genomic_DNA"/>
</dbReference>
<gene>
    <name evidence="3" type="ORF">JF290_17480</name>
</gene>
<organism evidence="3 4">
    <name type="scientific">Sedimentitalea arenosa</name>
    <dbReference type="NCBI Taxonomy" id="2798803"/>
    <lineage>
        <taxon>Bacteria</taxon>
        <taxon>Pseudomonadati</taxon>
        <taxon>Pseudomonadota</taxon>
        <taxon>Alphaproteobacteria</taxon>
        <taxon>Rhodobacterales</taxon>
        <taxon>Paracoccaceae</taxon>
        <taxon>Sedimentitalea</taxon>
    </lineage>
</organism>
<keyword evidence="4" id="KW-1185">Reference proteome</keyword>
<dbReference type="Pfam" id="PF00753">
    <property type="entry name" value="Lactamase_B"/>
    <property type="match status" value="1"/>
</dbReference>
<evidence type="ECO:0000313" key="3">
    <source>
        <dbReference type="EMBL" id="MBJ6373322.1"/>
    </source>
</evidence>
<evidence type="ECO:0000313" key="4">
    <source>
        <dbReference type="Proteomes" id="UP000619079"/>
    </source>
</evidence>
<dbReference type="PANTHER" id="PTHR42951">
    <property type="entry name" value="METALLO-BETA-LACTAMASE DOMAIN-CONTAINING"/>
    <property type="match status" value="1"/>
</dbReference>
<feature type="domain" description="Metallo-beta-lactamase" evidence="2">
    <location>
        <begin position="93"/>
        <end position="277"/>
    </location>
</feature>
<comment type="caution">
    <text evidence="3">The sequence shown here is derived from an EMBL/GenBank/DDBJ whole genome shotgun (WGS) entry which is preliminary data.</text>
</comment>
<dbReference type="InterPro" id="IPR050855">
    <property type="entry name" value="NDM-1-like"/>
</dbReference>
<dbReference type="CDD" id="cd16282">
    <property type="entry name" value="metallo-hydrolase-like_MBL-fold"/>
    <property type="match status" value="1"/>
</dbReference>